<proteinExistence type="inferred from homology"/>
<sequence length="109" mass="12472">MTLVDMHIFGKEARVQSPIVSRIVGLNTSQQNLRSLIVRTRPYSEKDIEDILRIRATEESVNLEADAIAILTKLAGQTSLRYAMQLISTGNVLRERRRGDQVELNRYFI</sequence>
<evidence type="ECO:0000313" key="4">
    <source>
        <dbReference type="WBParaSite" id="PgR008_g023_t01"/>
    </source>
</evidence>
<name>A0A915AIX7_PARUN</name>
<evidence type="ECO:0000256" key="1">
    <source>
        <dbReference type="RuleBase" id="RU363048"/>
    </source>
</evidence>
<keyword evidence="1" id="KW-0804">Transcription</keyword>
<dbReference type="Gene3D" id="1.10.8.60">
    <property type="match status" value="1"/>
</dbReference>
<reference evidence="4" key="1">
    <citation type="submission" date="2022-11" db="UniProtKB">
        <authorList>
            <consortium name="WormBaseParasite"/>
        </authorList>
    </citation>
    <scope>IDENTIFICATION</scope>
</reference>
<dbReference type="AlphaFoldDB" id="A0A915AIX7"/>
<comment type="catalytic activity">
    <reaction evidence="1">
        <text>ATP + H2O = ADP + phosphate + H(+)</text>
        <dbReference type="Rhea" id="RHEA:13065"/>
        <dbReference type="ChEBI" id="CHEBI:15377"/>
        <dbReference type="ChEBI" id="CHEBI:15378"/>
        <dbReference type="ChEBI" id="CHEBI:30616"/>
        <dbReference type="ChEBI" id="CHEBI:43474"/>
        <dbReference type="ChEBI" id="CHEBI:456216"/>
        <dbReference type="EC" id="3.6.4.12"/>
    </reaction>
</comment>
<comment type="similarity">
    <text evidence="1">Belongs to the RuvB family.</text>
</comment>
<accession>A0A915AIX7</accession>
<keyword evidence="3" id="KW-1185">Reference proteome</keyword>
<keyword evidence="1" id="KW-0805">Transcription regulation</keyword>
<dbReference type="GO" id="GO:0005524">
    <property type="term" value="F:ATP binding"/>
    <property type="evidence" value="ECO:0007669"/>
    <property type="project" value="UniProtKB-KW"/>
</dbReference>
<protein>
    <recommendedName>
        <fullName evidence="1">RuvB-like helicase</fullName>
        <ecNumber evidence="1">3.6.4.12</ecNumber>
    </recommendedName>
</protein>
<keyword evidence="1" id="KW-0539">Nucleus</keyword>
<feature type="domain" description="RuvB-like AAA-lid" evidence="2">
    <location>
        <begin position="51"/>
        <end position="105"/>
    </location>
</feature>
<keyword evidence="1" id="KW-0347">Helicase</keyword>
<dbReference type="WBParaSite" id="PgR008_g023_t01">
    <property type="protein sequence ID" value="PgR008_g023_t01"/>
    <property type="gene ID" value="PgR008_g023"/>
</dbReference>
<dbReference type="GO" id="GO:0003678">
    <property type="term" value="F:DNA helicase activity"/>
    <property type="evidence" value="ECO:0007669"/>
    <property type="project" value="UniProtKB-EC"/>
</dbReference>
<dbReference type="GO" id="GO:0016787">
    <property type="term" value="F:hydrolase activity"/>
    <property type="evidence" value="ECO:0007669"/>
    <property type="project" value="UniProtKB-KW"/>
</dbReference>
<organism evidence="3 4">
    <name type="scientific">Parascaris univalens</name>
    <name type="common">Nematode worm</name>
    <dbReference type="NCBI Taxonomy" id="6257"/>
    <lineage>
        <taxon>Eukaryota</taxon>
        <taxon>Metazoa</taxon>
        <taxon>Ecdysozoa</taxon>
        <taxon>Nematoda</taxon>
        <taxon>Chromadorea</taxon>
        <taxon>Rhabditida</taxon>
        <taxon>Spirurina</taxon>
        <taxon>Ascaridomorpha</taxon>
        <taxon>Ascaridoidea</taxon>
        <taxon>Ascarididae</taxon>
        <taxon>Parascaris</taxon>
    </lineage>
</organism>
<dbReference type="InterPro" id="IPR027238">
    <property type="entry name" value="RuvB-like"/>
</dbReference>
<dbReference type="InterPro" id="IPR041048">
    <property type="entry name" value="RuvB-like_C"/>
</dbReference>
<keyword evidence="1" id="KW-0067">ATP-binding</keyword>
<dbReference type="Pfam" id="PF17856">
    <property type="entry name" value="TIP49_C"/>
    <property type="match status" value="1"/>
</dbReference>
<evidence type="ECO:0000313" key="3">
    <source>
        <dbReference type="Proteomes" id="UP000887569"/>
    </source>
</evidence>
<dbReference type="EC" id="3.6.4.12" evidence="1"/>
<dbReference type="PANTHER" id="PTHR11093">
    <property type="entry name" value="RUVB-RELATED REPTIN AND PONTIN"/>
    <property type="match status" value="1"/>
</dbReference>
<keyword evidence="1" id="KW-0378">Hydrolase</keyword>
<keyword evidence="1" id="KW-0547">Nucleotide-binding</keyword>
<dbReference type="Proteomes" id="UP000887569">
    <property type="component" value="Unplaced"/>
</dbReference>
<evidence type="ECO:0000259" key="2">
    <source>
        <dbReference type="Pfam" id="PF17856"/>
    </source>
</evidence>